<dbReference type="GO" id="GO:0047617">
    <property type="term" value="F:fatty acyl-CoA hydrolase activity"/>
    <property type="evidence" value="ECO:0007669"/>
    <property type="project" value="InterPro"/>
</dbReference>
<reference evidence="5 6" key="1">
    <citation type="submission" date="2023-10" db="EMBL/GenBank/DDBJ databases">
        <title>Draft Genome Sequence of Candida saopaulonensis from a very Premature Infant with Sepsis.</title>
        <authorList>
            <person name="Ning Y."/>
            <person name="Dai R."/>
            <person name="Xiao M."/>
            <person name="Xu Y."/>
            <person name="Yan Q."/>
            <person name="Zhang L."/>
        </authorList>
    </citation>
    <scope>NUCLEOTIDE SEQUENCE [LARGE SCALE GENOMIC DNA]</scope>
    <source>
        <strain evidence="5 6">19XY460</strain>
    </source>
</reference>
<dbReference type="InterPro" id="IPR049449">
    <property type="entry name" value="TesB_ACOT8-like_N"/>
</dbReference>
<organism evidence="5 6">
    <name type="scientific">Australozyma saopauloensis</name>
    <dbReference type="NCBI Taxonomy" id="291208"/>
    <lineage>
        <taxon>Eukaryota</taxon>
        <taxon>Fungi</taxon>
        <taxon>Dikarya</taxon>
        <taxon>Ascomycota</taxon>
        <taxon>Saccharomycotina</taxon>
        <taxon>Pichiomycetes</taxon>
        <taxon>Metschnikowiaceae</taxon>
        <taxon>Australozyma</taxon>
    </lineage>
</organism>
<sequence length="341" mass="39813">MSLQTVYDNTQICKLEEKFSVVKSENTPGADPKTFLFEGKYPLEPFREGTRGTYGGEFVAQALVAAYDSIEDKDFDVHSLHSYFLKAGLMDSNMRYEVTITSEGRNYCNRLVKCYQIHSNELCFILMASFTRANSIQQRQESFGALDEEKMNHPRTKVPFEFLREPFYTFDKYKHKLDKLPQLEHTNGNLMHIITPEVWKATDKEKLIDPGRREFGIFFKVIDNTKLAEEPRKANMVDFAFASDSFYLSTVMRAVFPLLDYKKDFFRVSLDHTIHFHDTNFDPTEWMFIDYKFVRLSNDRVLVTSLYFTLDRRLVASVLQEAMALFPLKLALQSKHGSYKL</sequence>
<dbReference type="PANTHER" id="PTHR11066">
    <property type="entry name" value="ACYL-COA THIOESTERASE"/>
    <property type="match status" value="1"/>
</dbReference>
<dbReference type="GO" id="GO:0006637">
    <property type="term" value="P:acyl-CoA metabolic process"/>
    <property type="evidence" value="ECO:0007669"/>
    <property type="project" value="InterPro"/>
</dbReference>
<dbReference type="GO" id="GO:0005782">
    <property type="term" value="C:peroxisomal matrix"/>
    <property type="evidence" value="ECO:0007669"/>
    <property type="project" value="UniProtKB-SubCell"/>
</dbReference>
<dbReference type="GO" id="GO:0009062">
    <property type="term" value="P:fatty acid catabolic process"/>
    <property type="evidence" value="ECO:0007669"/>
    <property type="project" value="TreeGrafter"/>
</dbReference>
<dbReference type="PANTHER" id="PTHR11066:SF34">
    <property type="entry name" value="ACYL-COENZYME A THIOESTERASE 8"/>
    <property type="match status" value="1"/>
</dbReference>
<dbReference type="GeneID" id="88171589"/>
<dbReference type="SUPFAM" id="SSF54637">
    <property type="entry name" value="Thioesterase/thiol ester dehydrase-isomerase"/>
    <property type="match status" value="2"/>
</dbReference>
<evidence type="ECO:0000313" key="6">
    <source>
        <dbReference type="Proteomes" id="UP001338582"/>
    </source>
</evidence>
<keyword evidence="6" id="KW-1185">Reference proteome</keyword>
<comment type="similarity">
    <text evidence="1">Belongs to the C/M/P thioester hydrolase family.</text>
</comment>
<dbReference type="AlphaFoldDB" id="A0AAX4H451"/>
<keyword evidence="2" id="KW-0378">Hydrolase</keyword>
<evidence type="ECO:0000259" key="3">
    <source>
        <dbReference type="Pfam" id="PF13622"/>
    </source>
</evidence>
<proteinExistence type="inferred from homology"/>
<feature type="domain" description="Acyl-CoA thioesterase-like N-terminal HotDog" evidence="3">
    <location>
        <begin position="52"/>
        <end position="131"/>
    </location>
</feature>
<dbReference type="CDD" id="cd03445">
    <property type="entry name" value="Thioesterase_II_repeat2"/>
    <property type="match status" value="1"/>
</dbReference>
<protein>
    <recommendedName>
        <fullName evidence="7">Acyl-CoA thioesterase II</fullName>
    </recommendedName>
</protein>
<evidence type="ECO:0000259" key="4">
    <source>
        <dbReference type="Pfam" id="PF20789"/>
    </source>
</evidence>
<evidence type="ECO:0000256" key="1">
    <source>
        <dbReference type="ARBA" id="ARBA00006538"/>
    </source>
</evidence>
<dbReference type="RefSeq" id="XP_062875672.1">
    <property type="nucleotide sequence ID" value="XM_063019602.1"/>
</dbReference>
<dbReference type="EMBL" id="CP138894">
    <property type="protein sequence ID" value="WPK23285.1"/>
    <property type="molecule type" value="Genomic_DNA"/>
</dbReference>
<dbReference type="InterPro" id="IPR049450">
    <property type="entry name" value="ACOT8-like_C"/>
</dbReference>
<dbReference type="InterPro" id="IPR029069">
    <property type="entry name" value="HotDog_dom_sf"/>
</dbReference>
<dbReference type="InterPro" id="IPR003703">
    <property type="entry name" value="Acyl_CoA_thio"/>
</dbReference>
<dbReference type="CDD" id="cd03444">
    <property type="entry name" value="Thioesterase_II_repeat1"/>
    <property type="match status" value="1"/>
</dbReference>
<accession>A0AAX4H451</accession>
<gene>
    <name evidence="5" type="ORF">PUMCH_000520</name>
</gene>
<feature type="domain" description="Acyl-CoA thioesterase-like C-terminal" evidence="4">
    <location>
        <begin position="227"/>
        <end position="323"/>
    </location>
</feature>
<dbReference type="InterPro" id="IPR042171">
    <property type="entry name" value="Acyl-CoA_hotdog"/>
</dbReference>
<evidence type="ECO:0008006" key="7">
    <source>
        <dbReference type="Google" id="ProtNLM"/>
    </source>
</evidence>
<dbReference type="Proteomes" id="UP001338582">
    <property type="component" value="Chromosome 1"/>
</dbReference>
<name>A0AAX4H451_9ASCO</name>
<evidence type="ECO:0000313" key="5">
    <source>
        <dbReference type="EMBL" id="WPK23285.1"/>
    </source>
</evidence>
<dbReference type="Pfam" id="PF20789">
    <property type="entry name" value="4HBT_3C"/>
    <property type="match status" value="1"/>
</dbReference>
<dbReference type="Pfam" id="PF13622">
    <property type="entry name" value="4HBT_3"/>
    <property type="match status" value="1"/>
</dbReference>
<evidence type="ECO:0000256" key="2">
    <source>
        <dbReference type="ARBA" id="ARBA00022801"/>
    </source>
</evidence>
<dbReference type="Gene3D" id="2.40.160.210">
    <property type="entry name" value="Acyl-CoA thioesterase, double hotdog domain"/>
    <property type="match status" value="1"/>
</dbReference>
<dbReference type="KEGG" id="asau:88171589"/>